<dbReference type="OrthoDB" id="4864198at2"/>
<name>A0A2T0UNC8_9MICO</name>
<keyword evidence="2" id="KW-0472">Membrane</keyword>
<reference evidence="4 5" key="1">
    <citation type="submission" date="2018-03" db="EMBL/GenBank/DDBJ databases">
        <title>Genomic Encyclopedia of Archaeal and Bacterial Type Strains, Phase II (KMG-II): from individual species to whole genera.</title>
        <authorList>
            <person name="Goeker M."/>
        </authorList>
    </citation>
    <scope>NUCLEOTIDE SEQUENCE [LARGE SCALE GENOMIC DNA]</scope>
    <source>
        <strain evidence="4 5">ATCC BAA-1496</strain>
    </source>
</reference>
<sequence>MSDRELTAELRHRQQQKRASTTILVVLLMLFFAFWYAYSYYRASSEPGGGSAANAESSCTPFDPKRPTPANTKVNVYNATKKEGLAGRTAAALRERGFSVGKVANDPLGRAVAGPAEVRFGPSGKGRAELVVPMAGKGATLVPDKRKDTSVDLVLGAKFTSLAPLPSPTGKPMCPDPSASTSPSRSTASASTTG</sequence>
<dbReference type="Pfam" id="PF13399">
    <property type="entry name" value="LytR_C"/>
    <property type="match status" value="1"/>
</dbReference>
<dbReference type="Gene3D" id="3.30.70.2390">
    <property type="match status" value="1"/>
</dbReference>
<feature type="domain" description="LytR/CpsA/Psr regulator C-terminal" evidence="3">
    <location>
        <begin position="72"/>
        <end position="159"/>
    </location>
</feature>
<evidence type="ECO:0000313" key="4">
    <source>
        <dbReference type="EMBL" id="PRY59420.1"/>
    </source>
</evidence>
<gene>
    <name evidence="4" type="ORF">BCF74_1097</name>
</gene>
<evidence type="ECO:0000256" key="1">
    <source>
        <dbReference type="SAM" id="MobiDB-lite"/>
    </source>
</evidence>
<dbReference type="AlphaFoldDB" id="A0A2T0UNC8"/>
<dbReference type="RefSeq" id="WP_106297218.1">
    <property type="nucleotide sequence ID" value="NZ_PVTI01000009.1"/>
</dbReference>
<evidence type="ECO:0000259" key="3">
    <source>
        <dbReference type="Pfam" id="PF13399"/>
    </source>
</evidence>
<dbReference type="Proteomes" id="UP000237822">
    <property type="component" value="Unassembled WGS sequence"/>
</dbReference>
<feature type="compositionally biased region" description="Low complexity" evidence="1">
    <location>
        <begin position="177"/>
        <end position="194"/>
    </location>
</feature>
<keyword evidence="2" id="KW-0812">Transmembrane</keyword>
<evidence type="ECO:0000313" key="5">
    <source>
        <dbReference type="Proteomes" id="UP000237822"/>
    </source>
</evidence>
<feature type="region of interest" description="Disordered" evidence="1">
    <location>
        <begin position="49"/>
        <end position="71"/>
    </location>
</feature>
<evidence type="ECO:0000256" key="2">
    <source>
        <dbReference type="SAM" id="Phobius"/>
    </source>
</evidence>
<feature type="transmembrane region" description="Helical" evidence="2">
    <location>
        <begin position="21"/>
        <end position="38"/>
    </location>
</feature>
<protein>
    <submittedName>
        <fullName evidence="4">LytR cell envelope-related transcriptional attenuator</fullName>
    </submittedName>
</protein>
<comment type="caution">
    <text evidence="4">The sequence shown here is derived from an EMBL/GenBank/DDBJ whole genome shotgun (WGS) entry which is preliminary data.</text>
</comment>
<organism evidence="4 5">
    <name type="scientific">Knoellia remsis</name>
    <dbReference type="NCBI Taxonomy" id="407159"/>
    <lineage>
        <taxon>Bacteria</taxon>
        <taxon>Bacillati</taxon>
        <taxon>Actinomycetota</taxon>
        <taxon>Actinomycetes</taxon>
        <taxon>Micrococcales</taxon>
        <taxon>Intrasporangiaceae</taxon>
        <taxon>Knoellia</taxon>
    </lineage>
</organism>
<dbReference type="EMBL" id="PVTI01000009">
    <property type="protein sequence ID" value="PRY59420.1"/>
    <property type="molecule type" value="Genomic_DNA"/>
</dbReference>
<accession>A0A2T0UNC8</accession>
<feature type="region of interest" description="Disordered" evidence="1">
    <location>
        <begin position="161"/>
        <end position="194"/>
    </location>
</feature>
<proteinExistence type="predicted"/>
<dbReference type="InterPro" id="IPR027381">
    <property type="entry name" value="LytR/CpsA/Psr_C"/>
</dbReference>
<keyword evidence="2" id="KW-1133">Transmembrane helix</keyword>
<keyword evidence="5" id="KW-1185">Reference proteome</keyword>